<sequence length="537" mass="60815">MIFEVPSYLRLKDSLEGNEPVIVTGLPRSGISTALNWVLNTSDAAGIGKTGFKIMELPKAFNEDAQLSMLLSKLKGQLDQHGERFIVSGRSNVVEFVFSNGGNVRGGRDWFIGIYQGLRSLRRRLLSLSYEWEPVIVDGFRTYMFSFSKEDAVILAEHLGVRRDKDVDAVLEYSSFKSLFRGVYLPGLIVEGTRKILNGEELFEQNERIGESERMFVFSAPLLTSAAEAFAESPVEAASSIAETVGRFITGMGLAWELGVLFASFFGFGSFSEKRFEKELVSVGNAWRTLPEDKREVIASVYDRELKLIPGTSRSVLDDLFLGVSTLRSKVEQAWSYIRQVEVHQTYDTLLSRRDASLELVKIIKQSHTGVQLTSKGRGSEVAELTSLIRNAKEEVRIWRQGFSAVNELIPVFKEFLTRPNTEIKVLLKIDQFSLQNASRLLELARVYPNLELAHFDSSLRGEIYDQLKLRLVTKTPRTPTTIDDPRVPGTDSEFYYAVWLTEDKEWLDFALGLWDYCWSKAVHDVESVISTFRELM</sequence>
<evidence type="ECO:0000313" key="2">
    <source>
        <dbReference type="Proteomes" id="UP000001137"/>
    </source>
</evidence>
<protein>
    <submittedName>
        <fullName evidence="1">Uncharacterized protein</fullName>
    </submittedName>
</protein>
<dbReference type="OrthoDB" id="372321at2157"/>
<gene>
    <name evidence="1" type="ordered locus">Cmaq_1095</name>
</gene>
<dbReference type="KEGG" id="cma:Cmaq_1095"/>
<dbReference type="GeneID" id="5708978"/>
<organism evidence="1 2">
    <name type="scientific">Caldivirga maquilingensis (strain ATCC 700844 / DSM 13496 / JCM 10307 / IC-167)</name>
    <dbReference type="NCBI Taxonomy" id="397948"/>
    <lineage>
        <taxon>Archaea</taxon>
        <taxon>Thermoproteota</taxon>
        <taxon>Thermoprotei</taxon>
        <taxon>Thermoproteales</taxon>
        <taxon>Thermoproteaceae</taxon>
        <taxon>Caldivirga</taxon>
    </lineage>
</organism>
<proteinExistence type="predicted"/>
<dbReference type="EMBL" id="CP000852">
    <property type="protein sequence ID" value="ABW01923.1"/>
    <property type="molecule type" value="Genomic_DNA"/>
</dbReference>
<reference evidence="1 2" key="1">
    <citation type="submission" date="2007-10" db="EMBL/GenBank/DDBJ databases">
        <title>Complete sequence of Caldivirga maquilingensis IC-167.</title>
        <authorList>
            <consortium name="US DOE Joint Genome Institute"/>
            <person name="Copeland A."/>
            <person name="Lucas S."/>
            <person name="Lapidus A."/>
            <person name="Barry K."/>
            <person name="Glavina del Rio T."/>
            <person name="Dalin E."/>
            <person name="Tice H."/>
            <person name="Pitluck S."/>
            <person name="Saunders E."/>
            <person name="Brettin T."/>
            <person name="Bruce D."/>
            <person name="Detter J.C."/>
            <person name="Han C."/>
            <person name="Schmutz J."/>
            <person name="Larimer F."/>
            <person name="Land M."/>
            <person name="Hauser L."/>
            <person name="Kyrpides N."/>
            <person name="Ivanova N."/>
            <person name="Biddle J.F."/>
            <person name="Zhang Z."/>
            <person name="Fitz-Gibbon S.T."/>
            <person name="Lowe T.M."/>
            <person name="Saltikov C."/>
            <person name="House C.H."/>
            <person name="Richardson P."/>
        </authorList>
    </citation>
    <scope>NUCLEOTIDE SEQUENCE [LARGE SCALE GENOMIC DNA]</scope>
    <source>
        <strain evidence="2">ATCC 700844 / DSM 13496 / JCM 10307 / IC-167</strain>
    </source>
</reference>
<dbReference type="eggNOG" id="arCOG05901">
    <property type="taxonomic scope" value="Archaea"/>
</dbReference>
<dbReference type="Proteomes" id="UP000001137">
    <property type="component" value="Chromosome"/>
</dbReference>
<dbReference type="AlphaFoldDB" id="A8MDR7"/>
<dbReference type="RefSeq" id="WP_012186142.1">
    <property type="nucleotide sequence ID" value="NC_009954.1"/>
</dbReference>
<accession>A8MDR7</accession>
<evidence type="ECO:0000313" key="1">
    <source>
        <dbReference type="EMBL" id="ABW01923.1"/>
    </source>
</evidence>
<keyword evidence="2" id="KW-1185">Reference proteome</keyword>
<dbReference type="HOGENOM" id="CLU_506811_0_0_2"/>
<name>A8MDR7_CALMQ</name>